<reference evidence="12 13" key="1">
    <citation type="journal article" date="2023" name="Commun. Biol.">
        <title>Genome analysis of Parmales, the sister group of diatoms, reveals the evolutionary specialization of diatoms from phago-mixotrophs to photoautotrophs.</title>
        <authorList>
            <person name="Ban H."/>
            <person name="Sato S."/>
            <person name="Yoshikawa S."/>
            <person name="Yamada K."/>
            <person name="Nakamura Y."/>
            <person name="Ichinomiya M."/>
            <person name="Sato N."/>
            <person name="Blanc-Mathieu R."/>
            <person name="Endo H."/>
            <person name="Kuwata A."/>
            <person name="Ogata H."/>
        </authorList>
    </citation>
    <scope>NUCLEOTIDE SEQUENCE [LARGE SCALE GENOMIC DNA]</scope>
</reference>
<evidence type="ECO:0000256" key="5">
    <source>
        <dbReference type="ARBA" id="ARBA00022694"/>
    </source>
</evidence>
<comment type="similarity">
    <text evidence="3">Belongs to the RNase Z family.</text>
</comment>
<evidence type="ECO:0000313" key="12">
    <source>
        <dbReference type="EMBL" id="GMI27724.1"/>
    </source>
</evidence>
<organism evidence="12 13">
    <name type="scientific">Tetraparma gracilis</name>
    <dbReference type="NCBI Taxonomy" id="2962635"/>
    <lineage>
        <taxon>Eukaryota</taxon>
        <taxon>Sar</taxon>
        <taxon>Stramenopiles</taxon>
        <taxon>Ochrophyta</taxon>
        <taxon>Bolidophyceae</taxon>
        <taxon>Parmales</taxon>
        <taxon>Triparmaceae</taxon>
        <taxon>Tetraparma</taxon>
    </lineage>
</organism>
<dbReference type="Gene3D" id="3.60.15.10">
    <property type="entry name" value="Ribonuclease Z/Hydroxyacylglutathione hydrolase-like"/>
    <property type="match status" value="1"/>
</dbReference>
<evidence type="ECO:0000256" key="2">
    <source>
        <dbReference type="ARBA" id="ARBA00001947"/>
    </source>
</evidence>
<keyword evidence="7" id="KW-0479">Metal-binding</keyword>
<dbReference type="PANTHER" id="PTHR12553:SF49">
    <property type="entry name" value="ZINC PHOSPHODIESTERASE ELAC PROTEIN 2"/>
    <property type="match status" value="1"/>
</dbReference>
<protein>
    <recommendedName>
        <fullName evidence="4">ribonuclease Z</fullName>
        <ecNumber evidence="4">3.1.26.11</ecNumber>
    </recommendedName>
</protein>
<evidence type="ECO:0000313" key="13">
    <source>
        <dbReference type="Proteomes" id="UP001165060"/>
    </source>
</evidence>
<dbReference type="Proteomes" id="UP001165060">
    <property type="component" value="Unassembled WGS sequence"/>
</dbReference>
<gene>
    <name evidence="12" type="ORF">TeGR_g11569</name>
</gene>
<dbReference type="SMART" id="SM00849">
    <property type="entry name" value="Lactamase_B"/>
    <property type="match status" value="1"/>
</dbReference>
<evidence type="ECO:0000256" key="1">
    <source>
        <dbReference type="ARBA" id="ARBA00000402"/>
    </source>
</evidence>
<comment type="catalytic activity">
    <reaction evidence="1">
        <text>Endonucleolytic cleavage of RNA, removing extra 3' nucleotides from tRNA precursor, generating 3' termini of tRNAs. A 3'-hydroxy group is left at the tRNA terminus and a 5'-phosphoryl group is left at the trailer molecule.</text>
        <dbReference type="EC" id="3.1.26.11"/>
    </reaction>
</comment>
<dbReference type="InterPro" id="IPR036866">
    <property type="entry name" value="RibonucZ/Hydroxyglut_hydro"/>
</dbReference>
<evidence type="ECO:0000256" key="3">
    <source>
        <dbReference type="ARBA" id="ARBA00007823"/>
    </source>
</evidence>
<evidence type="ECO:0000259" key="11">
    <source>
        <dbReference type="SMART" id="SM00849"/>
    </source>
</evidence>
<sequence>MPSAPSSYRLYPLSPPTPSSPASLLLVLFSSNPNSPLAPPSPVSSLLVNCPGGSHRRLNSLRVAHDPPTNPLPTPLPPFISPLPLLSALLCTSADLEALPSLLYSLSAPLLPITSPAPSLPPFLKSLLPPTFTALSSFQPPCNCAHAGLRHGWAELPPPEPHVYQVYARCACFAAPPSPPSAPLGSAPRPLCFLLHLPSLSHCVAFVQFRGCAPLPRMLSGAPVRVDAVVGGGGYEICRPAPAALPEHGWCKKAREAAAKARAAFEADPSGDEHEIDLDLDVDLDVDPDLAPSAPPAPALPTLTFYGTGSAKPSTLRGGSCLLLSLPSSSLLLDAGEGSLAQLAGPDGGGRERLRNVKALFVTHAHLDHYGGAAKLVGEIARLRAQAGGGGGEGGGKRARTGGEPLFVACCGKVLSFLDRTLGTEGGSPLFVHVNPAALAGPAAGGAPDRFRGGAAARFRAAIADDVEFFGAFPVEHCRDAYGCALRLRGGVSVCYSGDTRPSQNLVRACRGMEPGGVDLLVHEATFDTGKEADARRKKHSTVEEAMHIAKEAGAKSVVLTHFSQRYPRGGQRVAGGGEGGRVPVVKAMDFLELVLTKRALGALDQVQECLDWAGLGCKKEGDGEGEGEGVGGEGG</sequence>
<keyword evidence="8" id="KW-0255">Endonuclease</keyword>
<dbReference type="SUPFAM" id="SSF56281">
    <property type="entry name" value="Metallo-hydrolase/oxidoreductase"/>
    <property type="match status" value="1"/>
</dbReference>
<dbReference type="PANTHER" id="PTHR12553">
    <property type="entry name" value="ZINC PHOSPHODIESTERASE ELAC PROTEIN 2"/>
    <property type="match status" value="1"/>
</dbReference>
<evidence type="ECO:0000256" key="4">
    <source>
        <dbReference type="ARBA" id="ARBA00012477"/>
    </source>
</evidence>
<comment type="cofactor">
    <cofactor evidence="2">
        <name>Zn(2+)</name>
        <dbReference type="ChEBI" id="CHEBI:29105"/>
    </cofactor>
</comment>
<evidence type="ECO:0000256" key="6">
    <source>
        <dbReference type="ARBA" id="ARBA00022722"/>
    </source>
</evidence>
<feature type="domain" description="Metallo-beta-lactamase" evidence="11">
    <location>
        <begin position="318"/>
        <end position="551"/>
    </location>
</feature>
<evidence type="ECO:0000256" key="10">
    <source>
        <dbReference type="ARBA" id="ARBA00022833"/>
    </source>
</evidence>
<dbReference type="Pfam" id="PF12706">
    <property type="entry name" value="Lactamase_B_2"/>
    <property type="match status" value="1"/>
</dbReference>
<keyword evidence="5" id="KW-0819">tRNA processing</keyword>
<name>A0ABQ6MJQ2_9STRA</name>
<evidence type="ECO:0000256" key="8">
    <source>
        <dbReference type="ARBA" id="ARBA00022759"/>
    </source>
</evidence>
<dbReference type="InterPro" id="IPR001279">
    <property type="entry name" value="Metallo-B-lactamas"/>
</dbReference>
<dbReference type="InterPro" id="IPR047151">
    <property type="entry name" value="RNZ2-like"/>
</dbReference>
<keyword evidence="6" id="KW-0540">Nuclease</keyword>
<evidence type="ECO:0000256" key="7">
    <source>
        <dbReference type="ARBA" id="ARBA00022723"/>
    </source>
</evidence>
<keyword evidence="9" id="KW-0378">Hydrolase</keyword>
<accession>A0ABQ6MJQ2</accession>
<keyword evidence="13" id="KW-1185">Reference proteome</keyword>
<dbReference type="Pfam" id="PF00753">
    <property type="entry name" value="Lactamase_B"/>
    <property type="match status" value="1"/>
</dbReference>
<comment type="caution">
    <text evidence="12">The sequence shown here is derived from an EMBL/GenBank/DDBJ whole genome shotgun (WGS) entry which is preliminary data.</text>
</comment>
<dbReference type="EMBL" id="BRYB01000324">
    <property type="protein sequence ID" value="GMI27724.1"/>
    <property type="molecule type" value="Genomic_DNA"/>
</dbReference>
<keyword evidence="10" id="KW-0862">Zinc</keyword>
<dbReference type="EC" id="3.1.26.11" evidence="4"/>
<evidence type="ECO:0000256" key="9">
    <source>
        <dbReference type="ARBA" id="ARBA00022801"/>
    </source>
</evidence>
<proteinExistence type="inferred from homology"/>